<dbReference type="InterPro" id="IPR002889">
    <property type="entry name" value="WSC_carb-bd"/>
</dbReference>
<feature type="signal peptide" evidence="1">
    <location>
        <begin position="1"/>
        <end position="20"/>
    </location>
</feature>
<feature type="chain" id="PRO_5042146475" description="WSC domain-containing protein" evidence="1">
    <location>
        <begin position="21"/>
        <end position="232"/>
    </location>
</feature>
<keyword evidence="4" id="KW-1185">Reference proteome</keyword>
<proteinExistence type="predicted"/>
<dbReference type="Pfam" id="PF01822">
    <property type="entry name" value="WSC"/>
    <property type="match status" value="1"/>
</dbReference>
<comment type="caution">
    <text evidence="3">The sequence shown here is derived from an EMBL/GenBank/DDBJ whole genome shotgun (WGS) entry which is preliminary data.</text>
</comment>
<gene>
    <name evidence="3" type="ORF">B0H16DRAFT_1855329</name>
</gene>
<name>A0AAD7IP19_9AGAR</name>
<dbReference type="EMBL" id="JARKIB010000081">
    <property type="protein sequence ID" value="KAJ7746009.1"/>
    <property type="molecule type" value="Genomic_DNA"/>
</dbReference>
<reference evidence="3" key="1">
    <citation type="submission" date="2023-03" db="EMBL/GenBank/DDBJ databases">
        <title>Massive genome expansion in bonnet fungi (Mycena s.s.) driven by repeated elements and novel gene families across ecological guilds.</title>
        <authorList>
            <consortium name="Lawrence Berkeley National Laboratory"/>
            <person name="Harder C.B."/>
            <person name="Miyauchi S."/>
            <person name="Viragh M."/>
            <person name="Kuo A."/>
            <person name="Thoen E."/>
            <person name="Andreopoulos B."/>
            <person name="Lu D."/>
            <person name="Skrede I."/>
            <person name="Drula E."/>
            <person name="Henrissat B."/>
            <person name="Morin E."/>
            <person name="Kohler A."/>
            <person name="Barry K."/>
            <person name="LaButti K."/>
            <person name="Morin E."/>
            <person name="Salamov A."/>
            <person name="Lipzen A."/>
            <person name="Mereny Z."/>
            <person name="Hegedus B."/>
            <person name="Baldrian P."/>
            <person name="Stursova M."/>
            <person name="Weitz H."/>
            <person name="Taylor A."/>
            <person name="Grigoriev I.V."/>
            <person name="Nagy L.G."/>
            <person name="Martin F."/>
            <person name="Kauserud H."/>
        </authorList>
    </citation>
    <scope>NUCLEOTIDE SEQUENCE</scope>
    <source>
        <strain evidence="3">CBHHK182m</strain>
    </source>
</reference>
<organism evidence="3 4">
    <name type="scientific">Mycena metata</name>
    <dbReference type="NCBI Taxonomy" id="1033252"/>
    <lineage>
        <taxon>Eukaryota</taxon>
        <taxon>Fungi</taxon>
        <taxon>Dikarya</taxon>
        <taxon>Basidiomycota</taxon>
        <taxon>Agaricomycotina</taxon>
        <taxon>Agaricomycetes</taxon>
        <taxon>Agaricomycetidae</taxon>
        <taxon>Agaricales</taxon>
        <taxon>Marasmiineae</taxon>
        <taxon>Mycenaceae</taxon>
        <taxon>Mycena</taxon>
    </lineage>
</organism>
<protein>
    <recommendedName>
        <fullName evidence="2">WSC domain-containing protein</fullName>
    </recommendedName>
</protein>
<sequence length="232" mass="24011">MTPLYLNALFSLLVARVALSAAPLGYTTTPTSACTDSTTVWSTTTATVTSTDWCTITETPTGTYTETATVTDTETATVTCTETDSVTTTETDSVTATETVSVTATETTSLTATETDSVTVTKTTTTTAAAPSKTATWTFRGCYHDSIDTRTLKTLQQYRIGQNSVASCQAFCLNNGFVYAGVEDANQCFCASSILAGATTGATCNSACSGGVGTCGGVDAIDIYQATDVRTT</sequence>
<dbReference type="Proteomes" id="UP001215598">
    <property type="component" value="Unassembled WGS sequence"/>
</dbReference>
<dbReference type="SMART" id="SM00321">
    <property type="entry name" value="WSC"/>
    <property type="match status" value="1"/>
</dbReference>
<accession>A0AAD7IP19</accession>
<evidence type="ECO:0000259" key="2">
    <source>
        <dbReference type="PROSITE" id="PS51212"/>
    </source>
</evidence>
<dbReference type="AlphaFoldDB" id="A0AAD7IP19"/>
<dbReference type="PROSITE" id="PS51212">
    <property type="entry name" value="WSC"/>
    <property type="match status" value="1"/>
</dbReference>
<evidence type="ECO:0000313" key="4">
    <source>
        <dbReference type="Proteomes" id="UP001215598"/>
    </source>
</evidence>
<evidence type="ECO:0000256" key="1">
    <source>
        <dbReference type="SAM" id="SignalP"/>
    </source>
</evidence>
<evidence type="ECO:0000313" key="3">
    <source>
        <dbReference type="EMBL" id="KAJ7746009.1"/>
    </source>
</evidence>
<keyword evidence="1" id="KW-0732">Signal</keyword>
<feature type="domain" description="WSC" evidence="2">
    <location>
        <begin position="136"/>
        <end position="227"/>
    </location>
</feature>